<accession>A0AAX4JV85</accession>
<feature type="compositionally biased region" description="Polar residues" evidence="1">
    <location>
        <begin position="63"/>
        <end position="77"/>
    </location>
</feature>
<feature type="compositionally biased region" description="Basic and acidic residues" evidence="1">
    <location>
        <begin position="136"/>
        <end position="151"/>
    </location>
</feature>
<dbReference type="GeneID" id="91094724"/>
<proteinExistence type="predicted"/>
<sequence>MTNPQSKSTTVVNGNNKPISSKSMVSDLSSLSSSDKDKDVPDERLIGKGKKRARASEPMVNGTALSNDSPGKSSSELSDLDIQRPPKKKRGRPSRISNSINTPSKLEDNNDSPKKKRGRPSKVNGDTGTPKVISKTKAEVEVVKDDSHDDEIVVATDSRNTSEMTDLTELELESGETKKKRGRPSLKAKAKAGISPTKKAKKVDDENDNAQTPKKKRGRPSKLNGDEIMINQRESIVATTPKEKKSKLETSTPKGITKDGKPKKKTGPKPKNIPVVEIEKKKKGNINKEDLKEKGSKNHDLSTKKKKKTVKDDKAKEKGKEMEKKIKLKLKKPEIIPETPIFEKVYTKLGKEEAEQRIMLREYLFRFRATLSFSERALPAIDDFDRPLTEASVRLFAGSMLDMIKDELQSTENQDLVNTLFNVREELRYYADLARFQGIYNLLSEPLSLKLPPPIIDHRAEANNTALREILDLSDNQPSPTWATESGPLKRTGASRIPQPYEIIRMLLGLAERTLTTPKIKNDMEYLVPENDFRRKHNSAIKKELLDIESKKKKLNETILKSKSPAETKTNKEQFNKEMHEHKMRLDLINVNLEAQLARRALRHEPLGRDLNGRIYYVLSPRLVEDDVKPPLAWASGLLVWGKGVEPKINESTSTTTNGNANGVNPISNNIDIEYEVEKWYHFGKSKNVKLLIDWLEYKFKKHIESLKPSKTPIKTKSTIASTPSKKSSKNETPSKSKLKQKTLLEVVIPISSSRKNLMNNVNGSGSGSTPLSAKVKALGEGENDNNINIDDGDDDLDKSSTSSGLTPPPRSSKEELLSSLNPPKDYKPSTELLEENHKILIENLRNVHRWLEVLEWQGFGEVGYEK</sequence>
<reference evidence="2 3" key="1">
    <citation type="submission" date="2024-01" db="EMBL/GenBank/DDBJ databases">
        <title>Comparative genomics of Cryptococcus and Kwoniella reveals pathogenesis evolution and contrasting modes of karyotype evolution via chromosome fusion or intercentromeric recombination.</title>
        <authorList>
            <person name="Coelho M.A."/>
            <person name="David-Palma M."/>
            <person name="Shea T."/>
            <person name="Bowers K."/>
            <person name="McGinley-Smith S."/>
            <person name="Mohammad A.W."/>
            <person name="Gnirke A."/>
            <person name="Yurkov A.M."/>
            <person name="Nowrousian M."/>
            <person name="Sun S."/>
            <person name="Cuomo C.A."/>
            <person name="Heitman J."/>
        </authorList>
    </citation>
    <scope>NUCLEOTIDE SEQUENCE [LARGE SCALE GENOMIC DNA]</scope>
    <source>
        <strain evidence="2 3">CBS 6074</strain>
    </source>
</reference>
<dbReference type="PRINTS" id="PR00929">
    <property type="entry name" value="ATHOOK"/>
</dbReference>
<evidence type="ECO:0000313" key="3">
    <source>
        <dbReference type="Proteomes" id="UP001355207"/>
    </source>
</evidence>
<dbReference type="InterPro" id="IPR017956">
    <property type="entry name" value="AT_hook_DNA-bd_motif"/>
</dbReference>
<dbReference type="Proteomes" id="UP001355207">
    <property type="component" value="Chromosome 5"/>
</dbReference>
<feature type="compositionally biased region" description="Polar residues" evidence="1">
    <location>
        <begin position="1"/>
        <end position="19"/>
    </location>
</feature>
<feature type="compositionally biased region" description="Basic and acidic residues" evidence="1">
    <location>
        <begin position="34"/>
        <end position="46"/>
    </location>
</feature>
<feature type="region of interest" description="Disordered" evidence="1">
    <location>
        <begin position="782"/>
        <end position="830"/>
    </location>
</feature>
<evidence type="ECO:0000256" key="1">
    <source>
        <dbReference type="SAM" id="MobiDB-lite"/>
    </source>
</evidence>
<dbReference type="GO" id="GO:0003677">
    <property type="term" value="F:DNA binding"/>
    <property type="evidence" value="ECO:0007669"/>
    <property type="project" value="InterPro"/>
</dbReference>
<feature type="compositionally biased region" description="Low complexity" evidence="1">
    <location>
        <begin position="713"/>
        <end position="723"/>
    </location>
</feature>
<gene>
    <name evidence="2" type="ORF">L201_004054</name>
</gene>
<dbReference type="SMART" id="SM00384">
    <property type="entry name" value="AT_hook"/>
    <property type="match status" value="4"/>
</dbReference>
<feature type="compositionally biased region" description="Basic residues" evidence="1">
    <location>
        <begin position="178"/>
        <end position="190"/>
    </location>
</feature>
<organism evidence="2 3">
    <name type="scientific">Kwoniella dendrophila CBS 6074</name>
    <dbReference type="NCBI Taxonomy" id="1295534"/>
    <lineage>
        <taxon>Eukaryota</taxon>
        <taxon>Fungi</taxon>
        <taxon>Dikarya</taxon>
        <taxon>Basidiomycota</taxon>
        <taxon>Agaricomycotina</taxon>
        <taxon>Tremellomycetes</taxon>
        <taxon>Tremellales</taxon>
        <taxon>Cryptococcaceae</taxon>
        <taxon>Kwoniella</taxon>
    </lineage>
</organism>
<dbReference type="AlphaFoldDB" id="A0AAX4JV85"/>
<keyword evidence="3" id="KW-1185">Reference proteome</keyword>
<dbReference type="Pfam" id="PF02178">
    <property type="entry name" value="AT_hook"/>
    <property type="match status" value="4"/>
</dbReference>
<feature type="compositionally biased region" description="Polar residues" evidence="1">
    <location>
        <begin position="95"/>
        <end position="104"/>
    </location>
</feature>
<feature type="compositionally biased region" description="Basic and acidic residues" evidence="1">
    <location>
        <begin position="310"/>
        <end position="320"/>
    </location>
</feature>
<evidence type="ECO:0000313" key="2">
    <source>
        <dbReference type="EMBL" id="WWC89136.1"/>
    </source>
</evidence>
<feature type="compositionally biased region" description="Basic and acidic residues" evidence="1">
    <location>
        <begin position="286"/>
        <end position="303"/>
    </location>
</feature>
<dbReference type="EMBL" id="CP144102">
    <property type="protein sequence ID" value="WWC89136.1"/>
    <property type="molecule type" value="Genomic_DNA"/>
</dbReference>
<protein>
    <submittedName>
        <fullName evidence="2">Uncharacterized protein</fullName>
    </submittedName>
</protein>
<feature type="compositionally biased region" description="Low complexity" evidence="1">
    <location>
        <begin position="20"/>
        <end position="33"/>
    </location>
</feature>
<name>A0AAX4JV85_9TREE</name>
<feature type="region of interest" description="Disordered" evidence="1">
    <location>
        <begin position="1"/>
        <end position="320"/>
    </location>
</feature>
<feature type="region of interest" description="Disordered" evidence="1">
    <location>
        <begin position="713"/>
        <end position="741"/>
    </location>
</feature>
<dbReference type="RefSeq" id="XP_066075899.1">
    <property type="nucleotide sequence ID" value="XM_066219802.1"/>
</dbReference>